<gene>
    <name evidence="3" type="ORF">TSOC_013200</name>
</gene>
<evidence type="ECO:0000313" key="4">
    <source>
        <dbReference type="Proteomes" id="UP000236333"/>
    </source>
</evidence>
<evidence type="ECO:0000256" key="1">
    <source>
        <dbReference type="ARBA" id="ARBA00005742"/>
    </source>
</evidence>
<comment type="caution">
    <text evidence="3">The sequence shown here is derived from an EMBL/GenBank/DDBJ whole genome shotgun (WGS) entry which is preliminary data.</text>
</comment>
<evidence type="ECO:0000259" key="2">
    <source>
        <dbReference type="Pfam" id="PF08806"/>
    </source>
</evidence>
<dbReference type="InterPro" id="IPR014912">
    <property type="entry name" value="Sep15_SelM_dom"/>
</dbReference>
<comment type="similarity">
    <text evidence="1">Belongs to the selenoprotein M/F family.</text>
</comment>
<proteinExistence type="inferred from homology"/>
<accession>A0A2J7ZKY6</accession>
<feature type="domain" description="Selenoprotein F/M" evidence="2">
    <location>
        <begin position="17"/>
        <end position="56"/>
    </location>
</feature>
<evidence type="ECO:0000313" key="3">
    <source>
        <dbReference type="EMBL" id="PNH00939.1"/>
    </source>
</evidence>
<dbReference type="EMBL" id="PGGS01001086">
    <property type="protein sequence ID" value="PNH00939.1"/>
    <property type="molecule type" value="Genomic_DNA"/>
</dbReference>
<reference evidence="3 4" key="1">
    <citation type="journal article" date="2017" name="Mol. Biol. Evol.">
        <title>The 4-celled Tetrabaena socialis nuclear genome reveals the essential components for genetic control of cell number at the origin of multicellularity in the volvocine lineage.</title>
        <authorList>
            <person name="Featherston J."/>
            <person name="Arakaki Y."/>
            <person name="Hanschen E.R."/>
            <person name="Ferris P.J."/>
            <person name="Michod R.E."/>
            <person name="Olson B.J.S.C."/>
            <person name="Nozaki H."/>
            <person name="Durand P.M."/>
        </authorList>
    </citation>
    <scope>NUCLEOTIDE SEQUENCE [LARGE SCALE GENOMIC DNA]</scope>
    <source>
        <strain evidence="3 4">NIES-571</strain>
    </source>
</reference>
<keyword evidence="4" id="KW-1185">Reference proteome</keyword>
<name>A0A2J7ZKY6_9CHLO</name>
<protein>
    <recommendedName>
        <fullName evidence="2">Selenoprotein F/M domain-containing protein</fullName>
    </recommendedName>
</protein>
<dbReference type="OrthoDB" id="539542at2759"/>
<sequence>MTAQPPARGRPVPCCSIPGRVPELVLYDASNVEIERMFVDKLHYDELHTLIQTKGFSRKGGLRSGGAAMAP</sequence>
<dbReference type="Pfam" id="PF08806">
    <property type="entry name" value="Sep15_SelM"/>
    <property type="match status" value="1"/>
</dbReference>
<dbReference type="Proteomes" id="UP000236333">
    <property type="component" value="Unassembled WGS sequence"/>
</dbReference>
<dbReference type="InterPro" id="IPR038219">
    <property type="entry name" value="Sep15/SelM_sf"/>
</dbReference>
<dbReference type="AlphaFoldDB" id="A0A2J7ZKY6"/>
<dbReference type="InterPro" id="IPR036249">
    <property type="entry name" value="Thioredoxin-like_sf"/>
</dbReference>
<organism evidence="3 4">
    <name type="scientific">Tetrabaena socialis</name>
    <dbReference type="NCBI Taxonomy" id="47790"/>
    <lineage>
        <taxon>Eukaryota</taxon>
        <taxon>Viridiplantae</taxon>
        <taxon>Chlorophyta</taxon>
        <taxon>core chlorophytes</taxon>
        <taxon>Chlorophyceae</taxon>
        <taxon>CS clade</taxon>
        <taxon>Chlamydomonadales</taxon>
        <taxon>Tetrabaenaceae</taxon>
        <taxon>Tetrabaena</taxon>
    </lineage>
</organism>
<dbReference type="SUPFAM" id="SSF52833">
    <property type="entry name" value="Thioredoxin-like"/>
    <property type="match status" value="1"/>
</dbReference>
<dbReference type="Gene3D" id="3.40.30.50">
    <property type="entry name" value="Sep15/SelM thioredoxin-like domain, active-site redox motif"/>
    <property type="match status" value="1"/>
</dbReference>